<evidence type="ECO:0000313" key="4">
    <source>
        <dbReference type="Proteomes" id="UP001054821"/>
    </source>
</evidence>
<evidence type="ECO:0000256" key="1">
    <source>
        <dbReference type="SAM" id="Coils"/>
    </source>
</evidence>
<organism evidence="3 4">
    <name type="scientific">Prunus dulcis</name>
    <name type="common">Almond</name>
    <name type="synonym">Amygdalus dulcis</name>
    <dbReference type="NCBI Taxonomy" id="3755"/>
    <lineage>
        <taxon>Eukaryota</taxon>
        <taxon>Viridiplantae</taxon>
        <taxon>Streptophyta</taxon>
        <taxon>Embryophyta</taxon>
        <taxon>Tracheophyta</taxon>
        <taxon>Spermatophyta</taxon>
        <taxon>Magnoliopsida</taxon>
        <taxon>eudicotyledons</taxon>
        <taxon>Gunneridae</taxon>
        <taxon>Pentapetalae</taxon>
        <taxon>rosids</taxon>
        <taxon>fabids</taxon>
        <taxon>Rosales</taxon>
        <taxon>Rosaceae</taxon>
        <taxon>Amygdaloideae</taxon>
        <taxon>Amygdaleae</taxon>
        <taxon>Prunus</taxon>
    </lineage>
</organism>
<dbReference type="InterPro" id="IPR036397">
    <property type="entry name" value="RNaseH_sf"/>
</dbReference>
<feature type="domain" description="Integrase zinc-binding" evidence="2">
    <location>
        <begin position="43"/>
        <end position="98"/>
    </location>
</feature>
<evidence type="ECO:0000313" key="3">
    <source>
        <dbReference type="EMBL" id="KAI5334243.1"/>
    </source>
</evidence>
<dbReference type="Proteomes" id="UP001054821">
    <property type="component" value="Chromosome 4"/>
</dbReference>
<protein>
    <recommendedName>
        <fullName evidence="2">Integrase zinc-binding domain-containing protein</fullName>
    </recommendedName>
</protein>
<dbReference type="AlphaFoldDB" id="A0AAD4W0T2"/>
<dbReference type="PANTHER" id="PTHR35046:SF18">
    <property type="entry name" value="RNA-DIRECTED DNA POLYMERASE"/>
    <property type="match status" value="1"/>
</dbReference>
<dbReference type="PANTHER" id="PTHR35046">
    <property type="entry name" value="ZINC KNUCKLE (CCHC-TYPE) FAMILY PROTEIN"/>
    <property type="match status" value="1"/>
</dbReference>
<accession>A0AAD4W0T2</accession>
<proteinExistence type="predicted"/>
<dbReference type="Pfam" id="PF17921">
    <property type="entry name" value="Integrase_H2C2"/>
    <property type="match status" value="1"/>
</dbReference>
<dbReference type="GO" id="GO:0003676">
    <property type="term" value="F:nucleic acid binding"/>
    <property type="evidence" value="ECO:0007669"/>
    <property type="project" value="InterPro"/>
</dbReference>
<dbReference type="InterPro" id="IPR012337">
    <property type="entry name" value="RNaseH-like_sf"/>
</dbReference>
<dbReference type="SUPFAM" id="SSF53098">
    <property type="entry name" value="Ribonuclease H-like"/>
    <property type="match status" value="1"/>
</dbReference>
<gene>
    <name evidence="3" type="ORF">L3X38_024376</name>
</gene>
<keyword evidence="1" id="KW-0175">Coiled coil</keyword>
<comment type="caution">
    <text evidence="3">The sequence shown here is derived from an EMBL/GenBank/DDBJ whole genome shotgun (WGS) entry which is preliminary data.</text>
</comment>
<dbReference type="Gene3D" id="1.10.340.70">
    <property type="match status" value="1"/>
</dbReference>
<feature type="coiled-coil region" evidence="1">
    <location>
        <begin position="227"/>
        <end position="254"/>
    </location>
</feature>
<reference evidence="3 4" key="1">
    <citation type="journal article" date="2022" name="G3 (Bethesda)">
        <title>Whole-genome sequence and methylome profiling of the almond [Prunus dulcis (Mill.) D.A. Webb] cultivar 'Nonpareil'.</title>
        <authorList>
            <person name="D'Amico-Willman K.M."/>
            <person name="Ouma W.Z."/>
            <person name="Meulia T."/>
            <person name="Sideli G.M."/>
            <person name="Gradziel T.M."/>
            <person name="Fresnedo-Ramirez J."/>
        </authorList>
    </citation>
    <scope>NUCLEOTIDE SEQUENCE [LARGE SCALE GENOMIC DNA]</scope>
    <source>
        <strain evidence="3">Clone GOH B32 T37-40</strain>
    </source>
</reference>
<dbReference type="EMBL" id="JAJFAZ020000004">
    <property type="protein sequence ID" value="KAI5334243.1"/>
    <property type="molecule type" value="Genomic_DNA"/>
</dbReference>
<dbReference type="InterPro" id="IPR041588">
    <property type="entry name" value="Integrase_H2C2"/>
</dbReference>
<name>A0AAD4W0T2_PRUDU</name>
<dbReference type="Gene3D" id="3.30.420.10">
    <property type="entry name" value="Ribonuclease H-like superfamily/Ribonuclease H"/>
    <property type="match status" value="1"/>
</dbReference>
<keyword evidence="4" id="KW-1185">Reference proteome</keyword>
<evidence type="ECO:0000259" key="2">
    <source>
        <dbReference type="Pfam" id="PF17921"/>
    </source>
</evidence>
<sequence>MLYEVDKDFKEIWSKCVHNQPFIDFHLIDGYLLKGNKLCIFETSLREKLIRDLYGGGLSEHLGRDKTIVGMVKRYYWPQFKKDVGKIVQRCYTCQVSKGQSQNAAGLYMPLLVPNDIWQDLSIDFVLGLPRSQRGVDSIFVVVDTFSKMAHFITCKKMNHAASIAKLFFQGASVSLPQVEFSYNNDVHSVTGKSHFSLVYTSVLNRTIDLVKLLKAHGVSTTTEHVAENFKAVKNEVNERLEKTNSKYKAIADKHR</sequence>